<keyword evidence="4 5" id="KW-0472">Membrane</keyword>
<protein>
    <submittedName>
        <fullName evidence="6">Transporter, divalent anion:Na+ symporter (DASS) family protein</fullName>
    </submittedName>
</protein>
<gene>
    <name evidence="6" type="ORF">MTBBW1_750051</name>
</gene>
<keyword evidence="2 5" id="KW-0812">Transmembrane</keyword>
<evidence type="ECO:0000313" key="6">
    <source>
        <dbReference type="EMBL" id="SLM32530.1"/>
    </source>
</evidence>
<evidence type="ECO:0000256" key="5">
    <source>
        <dbReference type="SAM" id="Phobius"/>
    </source>
</evidence>
<sequence>MFYKTNGFKLCAALLIGIIVFILPRPEGTQFKITGDSAKILIQNVGEHFTLIPDGEIEAKKKTGAYILKAKVPGSSEGSADFLVKKAKELDLEKVQVDYVDGLSPKAKRFLAILAVLIILFVFEPIPLEITAVLIGVSLVIMQITDVKNAWAPYMHPVVIFIMCCLIFAIALEKAGLTKRLGYFIIKKAGNSVTRFTFIIAIGLGLASSFMHDAAACAIGIVTMLPLMRAVGIEPHTSTAKFMMLSLPFACSSGGMGSLIGGGRCMVSAAFLKEFTGLEITFFDWILYAMPAAIITVPAAVFIVYMVYKPDPQFKLPDFDESMGAMTSLEKKTLAIIAFSFVLWLTKGLHGIDYSITGMLGVTALVLFKVLTWRDINDNLEWGTSLFIFGGGISLGLAMGYSGAADYFANLFFPLIQGKGWLVLFVGVGVFGALVTNAMANVAAAALILPIVIPMAQLEGVNPTILALCLGMATSFAMLLVIGCPPNAIAYSYRYFKSSDLTKAGLVATPILLSLLVLVAAVWWRILGLI</sequence>
<keyword evidence="3 5" id="KW-1133">Transmembrane helix</keyword>
<keyword evidence="7" id="KW-1185">Reference proteome</keyword>
<dbReference type="GO" id="GO:0005315">
    <property type="term" value="F:phosphate transmembrane transporter activity"/>
    <property type="evidence" value="ECO:0007669"/>
    <property type="project" value="TreeGrafter"/>
</dbReference>
<evidence type="ECO:0000256" key="1">
    <source>
        <dbReference type="ARBA" id="ARBA00004141"/>
    </source>
</evidence>
<evidence type="ECO:0000256" key="2">
    <source>
        <dbReference type="ARBA" id="ARBA00022692"/>
    </source>
</evidence>
<organism evidence="6 7">
    <name type="scientific">Desulfamplus magnetovallimortis</name>
    <dbReference type="NCBI Taxonomy" id="1246637"/>
    <lineage>
        <taxon>Bacteria</taxon>
        <taxon>Pseudomonadati</taxon>
        <taxon>Thermodesulfobacteriota</taxon>
        <taxon>Desulfobacteria</taxon>
        <taxon>Desulfobacterales</taxon>
        <taxon>Desulfobacteraceae</taxon>
        <taxon>Desulfamplus</taxon>
    </lineage>
</organism>
<dbReference type="Proteomes" id="UP000191931">
    <property type="component" value="Unassembled WGS sequence"/>
</dbReference>
<evidence type="ECO:0000256" key="4">
    <source>
        <dbReference type="ARBA" id="ARBA00023136"/>
    </source>
</evidence>
<feature type="transmembrane region" description="Helical" evidence="5">
    <location>
        <begin position="154"/>
        <end position="172"/>
    </location>
</feature>
<reference evidence="6 7" key="1">
    <citation type="submission" date="2017-03" db="EMBL/GenBank/DDBJ databases">
        <authorList>
            <person name="Afonso C.L."/>
            <person name="Miller P.J."/>
            <person name="Scott M.A."/>
            <person name="Spackman E."/>
            <person name="Goraichik I."/>
            <person name="Dimitrov K.M."/>
            <person name="Suarez D.L."/>
            <person name="Swayne D.E."/>
        </authorList>
    </citation>
    <scope>NUCLEOTIDE SEQUENCE [LARGE SCALE GENOMIC DNA]</scope>
    <source>
        <strain evidence="6">PRJEB14757</strain>
    </source>
</reference>
<dbReference type="GO" id="GO:0005886">
    <property type="term" value="C:plasma membrane"/>
    <property type="evidence" value="ECO:0007669"/>
    <property type="project" value="TreeGrafter"/>
</dbReference>
<dbReference type="STRING" id="1246637.MTBBW1_750051"/>
<name>A0A1W1HJ94_9BACT</name>
<evidence type="ECO:0000313" key="7">
    <source>
        <dbReference type="Proteomes" id="UP000191931"/>
    </source>
</evidence>
<dbReference type="PANTHER" id="PTHR10283:SF92">
    <property type="entry name" value="LOW-AFFINITY PHOSPHATE TRANSPORTER PHO91"/>
    <property type="match status" value="1"/>
</dbReference>
<dbReference type="NCBIfam" id="TIGR00785">
    <property type="entry name" value="dass"/>
    <property type="match status" value="1"/>
</dbReference>
<feature type="transmembrane region" description="Helical" evidence="5">
    <location>
        <begin position="6"/>
        <end position="23"/>
    </location>
</feature>
<dbReference type="InterPro" id="IPR001898">
    <property type="entry name" value="SLC13A/DASS"/>
</dbReference>
<feature type="transmembrane region" description="Helical" evidence="5">
    <location>
        <begin position="282"/>
        <end position="308"/>
    </location>
</feature>
<comment type="subcellular location">
    <subcellularLocation>
        <location evidence="1">Membrane</location>
        <topology evidence="1">Multi-pass membrane protein</topology>
    </subcellularLocation>
</comment>
<evidence type="ECO:0000256" key="3">
    <source>
        <dbReference type="ARBA" id="ARBA00022989"/>
    </source>
</evidence>
<feature type="transmembrane region" description="Helical" evidence="5">
    <location>
        <begin position="505"/>
        <end position="526"/>
    </location>
</feature>
<feature type="transmembrane region" description="Helical" evidence="5">
    <location>
        <begin position="385"/>
        <end position="409"/>
    </location>
</feature>
<feature type="transmembrane region" description="Helical" evidence="5">
    <location>
        <begin position="193"/>
        <end position="222"/>
    </location>
</feature>
<dbReference type="Pfam" id="PF00939">
    <property type="entry name" value="Na_sulph_symp"/>
    <property type="match status" value="1"/>
</dbReference>
<accession>A0A1W1HJ94</accession>
<feature type="transmembrane region" description="Helical" evidence="5">
    <location>
        <begin position="352"/>
        <end position="373"/>
    </location>
</feature>
<feature type="transmembrane region" description="Helical" evidence="5">
    <location>
        <begin position="421"/>
        <end position="453"/>
    </location>
</feature>
<feature type="transmembrane region" description="Helical" evidence="5">
    <location>
        <begin position="242"/>
        <end position="261"/>
    </location>
</feature>
<dbReference type="OrthoDB" id="9766267at2"/>
<dbReference type="EMBL" id="FWEV01000320">
    <property type="protein sequence ID" value="SLM32530.1"/>
    <property type="molecule type" value="Genomic_DNA"/>
</dbReference>
<dbReference type="AlphaFoldDB" id="A0A1W1HJ94"/>
<dbReference type="RefSeq" id="WP_080802427.1">
    <property type="nucleotide sequence ID" value="NZ_LT828543.1"/>
</dbReference>
<feature type="transmembrane region" description="Helical" evidence="5">
    <location>
        <begin position="465"/>
        <end position="484"/>
    </location>
</feature>
<dbReference type="PANTHER" id="PTHR10283">
    <property type="entry name" value="SOLUTE CARRIER FAMILY 13 MEMBER"/>
    <property type="match status" value="1"/>
</dbReference>
<proteinExistence type="predicted"/>
<feature type="transmembrane region" description="Helical" evidence="5">
    <location>
        <begin position="110"/>
        <end position="142"/>
    </location>
</feature>